<dbReference type="Proteomes" id="UP000324222">
    <property type="component" value="Unassembled WGS sequence"/>
</dbReference>
<protein>
    <submittedName>
        <fullName evidence="1">Uncharacterized protein</fullName>
    </submittedName>
</protein>
<sequence>MYFSFSILSVLVNKDCHQNAVLQGVQDLQAVLLEPLRGHDMRSEVTLRAALFTPNTELCLFILLGPSTTRGEEEDVEKGASGCL</sequence>
<dbReference type="AlphaFoldDB" id="A0A5B7CQV1"/>
<keyword evidence="2" id="KW-1185">Reference proteome</keyword>
<accession>A0A5B7CQV1</accession>
<comment type="caution">
    <text evidence="1">The sequence shown here is derived from an EMBL/GenBank/DDBJ whole genome shotgun (WGS) entry which is preliminary data.</text>
</comment>
<gene>
    <name evidence="1" type="ORF">E2C01_004155</name>
</gene>
<name>A0A5B7CQV1_PORTR</name>
<organism evidence="1 2">
    <name type="scientific">Portunus trituberculatus</name>
    <name type="common">Swimming crab</name>
    <name type="synonym">Neptunus trituberculatus</name>
    <dbReference type="NCBI Taxonomy" id="210409"/>
    <lineage>
        <taxon>Eukaryota</taxon>
        <taxon>Metazoa</taxon>
        <taxon>Ecdysozoa</taxon>
        <taxon>Arthropoda</taxon>
        <taxon>Crustacea</taxon>
        <taxon>Multicrustacea</taxon>
        <taxon>Malacostraca</taxon>
        <taxon>Eumalacostraca</taxon>
        <taxon>Eucarida</taxon>
        <taxon>Decapoda</taxon>
        <taxon>Pleocyemata</taxon>
        <taxon>Brachyura</taxon>
        <taxon>Eubrachyura</taxon>
        <taxon>Portunoidea</taxon>
        <taxon>Portunidae</taxon>
        <taxon>Portuninae</taxon>
        <taxon>Portunus</taxon>
    </lineage>
</organism>
<dbReference type="EMBL" id="VSRR010000165">
    <property type="protein sequence ID" value="MPC11488.1"/>
    <property type="molecule type" value="Genomic_DNA"/>
</dbReference>
<reference evidence="1 2" key="1">
    <citation type="submission" date="2019-05" db="EMBL/GenBank/DDBJ databases">
        <title>Another draft genome of Portunus trituberculatus and its Hox gene families provides insights of decapod evolution.</title>
        <authorList>
            <person name="Jeong J.-H."/>
            <person name="Song I."/>
            <person name="Kim S."/>
            <person name="Choi T."/>
            <person name="Kim D."/>
            <person name="Ryu S."/>
            <person name="Kim W."/>
        </authorList>
    </citation>
    <scope>NUCLEOTIDE SEQUENCE [LARGE SCALE GENOMIC DNA]</scope>
    <source>
        <tissue evidence="1">Muscle</tissue>
    </source>
</reference>
<proteinExistence type="predicted"/>
<evidence type="ECO:0000313" key="1">
    <source>
        <dbReference type="EMBL" id="MPC11488.1"/>
    </source>
</evidence>
<evidence type="ECO:0000313" key="2">
    <source>
        <dbReference type="Proteomes" id="UP000324222"/>
    </source>
</evidence>